<reference evidence="1 2" key="1">
    <citation type="journal article" date="1992" name="Lakartidningen">
        <title>[Penicillin V and not amoxicillin is the first choice preparation in acute otitis].</title>
        <authorList>
            <person name="Kamme C."/>
            <person name="Lundgren K."/>
            <person name="Prellner K."/>
        </authorList>
    </citation>
    <scope>NUCLEOTIDE SEQUENCE [LARGE SCALE GENOMIC DNA]</scope>
    <source>
        <strain evidence="1 2">PC4580III</strain>
    </source>
</reference>
<gene>
    <name evidence="1" type="ORF">EPJ78_03690</name>
</gene>
<evidence type="ECO:0000313" key="1">
    <source>
        <dbReference type="EMBL" id="TXJ37820.1"/>
    </source>
</evidence>
<dbReference type="Proteomes" id="UP000322814">
    <property type="component" value="Unassembled WGS sequence"/>
</dbReference>
<evidence type="ECO:0000313" key="2">
    <source>
        <dbReference type="Proteomes" id="UP000322814"/>
    </source>
</evidence>
<name>A0A5C8ENQ8_9SPIR</name>
<dbReference type="EMBL" id="SAYB01000003">
    <property type="protein sequence ID" value="TXJ37820.1"/>
    <property type="molecule type" value="Genomic_DNA"/>
</dbReference>
<dbReference type="RefSeq" id="WP_147770560.1">
    <property type="nucleotide sequence ID" value="NZ_SAYB01000003.1"/>
</dbReference>
<proteinExistence type="predicted"/>
<organism evidence="1 2">
    <name type="scientific">Brachyspira aalborgi</name>
    <dbReference type="NCBI Taxonomy" id="29522"/>
    <lineage>
        <taxon>Bacteria</taxon>
        <taxon>Pseudomonadati</taxon>
        <taxon>Spirochaetota</taxon>
        <taxon>Spirochaetia</taxon>
        <taxon>Brachyspirales</taxon>
        <taxon>Brachyspiraceae</taxon>
        <taxon>Brachyspira</taxon>
    </lineage>
</organism>
<dbReference type="AlphaFoldDB" id="A0A5C8ENQ8"/>
<sequence>MTKNSLNALKKQIFNKRLKLFIISITLIFVCANNIFAQNIEEKKEEEKKENKAWDSMKGRSLFGINFAPTLYAGIFNLMVDTVKLSVETLGTTANLKNYAFGLGFSYDFAPLNFMSVGLDIGFSIGEIKSGEDRLSFYTVPWSLNVKFFVFKKAPFGFFLSPRIGGTAVSMKSYGPNMTAKGFNGFYSQGGFYLSFELGWRIQLFPKRGADWPVQVGIDISLFDIGYYVAPWTSAMTSTQEFASLKQFEKSLNMRLLLLPRLGITLRF</sequence>
<comment type="caution">
    <text evidence="1">The sequence shown here is derived from an EMBL/GenBank/DDBJ whole genome shotgun (WGS) entry which is preliminary data.</text>
</comment>
<protein>
    <recommendedName>
        <fullName evidence="3">Outer membrane protein beta-barrel domain-containing protein</fullName>
    </recommendedName>
</protein>
<evidence type="ECO:0008006" key="3">
    <source>
        <dbReference type="Google" id="ProtNLM"/>
    </source>
</evidence>
<accession>A0A5C8ENQ8</accession>